<keyword evidence="12" id="KW-1185">Reference proteome</keyword>
<evidence type="ECO:0000256" key="7">
    <source>
        <dbReference type="ARBA" id="ARBA00034414"/>
    </source>
</evidence>
<dbReference type="Proteomes" id="UP000285301">
    <property type="component" value="Unassembled WGS sequence"/>
</dbReference>
<evidence type="ECO:0000256" key="8">
    <source>
        <dbReference type="ARBA" id="ARBA00054935"/>
    </source>
</evidence>
<evidence type="ECO:0000259" key="10">
    <source>
        <dbReference type="Pfam" id="PF03644"/>
    </source>
</evidence>
<dbReference type="InterPro" id="IPR005201">
    <property type="entry name" value="TIM_ENGase"/>
</dbReference>
<accession>A0A443QZS8</accession>
<reference evidence="11 12" key="1">
    <citation type="journal article" date="2018" name="Gigascience">
        <title>Genomes of trombidid mites reveal novel predicted allergens and laterally-transferred genes associated with secondary metabolism.</title>
        <authorList>
            <person name="Dong X."/>
            <person name="Chaisiri K."/>
            <person name="Xia D."/>
            <person name="Armstrong S.D."/>
            <person name="Fang Y."/>
            <person name="Donnelly M.J."/>
            <person name="Kadowaki T."/>
            <person name="McGarry J.W."/>
            <person name="Darby A.C."/>
            <person name="Makepeace B.L."/>
        </authorList>
    </citation>
    <scope>NUCLEOTIDE SEQUENCE [LARGE SCALE GENOMIC DNA]</scope>
    <source>
        <strain evidence="11">UoL-WK</strain>
    </source>
</reference>
<dbReference type="GO" id="GO:0033925">
    <property type="term" value="F:mannosyl-glycoprotein endo-beta-N-acetylglucosaminidase activity"/>
    <property type="evidence" value="ECO:0007669"/>
    <property type="project" value="UniProtKB-EC"/>
</dbReference>
<dbReference type="EMBL" id="NCKU01002919">
    <property type="protein sequence ID" value="RWS08545.1"/>
    <property type="molecule type" value="Genomic_DNA"/>
</dbReference>
<keyword evidence="5" id="KW-0378">Hydrolase</keyword>
<dbReference type="OrthoDB" id="284473at2759"/>
<dbReference type="Pfam" id="PF03644">
    <property type="entry name" value="Glyco_hydro_85"/>
    <property type="match status" value="1"/>
</dbReference>
<evidence type="ECO:0000256" key="6">
    <source>
        <dbReference type="ARBA" id="ARBA00023295"/>
    </source>
</evidence>
<comment type="similarity">
    <text evidence="2">Belongs to the glycosyl hydrolase 85 family.</text>
</comment>
<evidence type="ECO:0000256" key="4">
    <source>
        <dbReference type="ARBA" id="ARBA00022490"/>
    </source>
</evidence>
<dbReference type="STRING" id="1965070.A0A443QZS8"/>
<dbReference type="PANTHER" id="PTHR13246">
    <property type="entry name" value="ENDO BETA N-ACETYLGLUCOSAMINIDASE"/>
    <property type="match status" value="1"/>
</dbReference>
<evidence type="ECO:0000313" key="12">
    <source>
        <dbReference type="Proteomes" id="UP000285301"/>
    </source>
</evidence>
<dbReference type="InterPro" id="IPR032979">
    <property type="entry name" value="ENGase"/>
</dbReference>
<dbReference type="Gene3D" id="3.20.20.80">
    <property type="entry name" value="Glycosidases"/>
    <property type="match status" value="1"/>
</dbReference>
<comment type="subcellular location">
    <subcellularLocation>
        <location evidence="1">Cytoplasm</location>
        <location evidence="1">Cytosol</location>
    </subcellularLocation>
</comment>
<comment type="function">
    <text evidence="8">Endoglycosidase that releases N-glycans from glycoproteins by cleaving the beta-1,4-glycosidic bond in the N,N'-diacetylchitobiose core. Involved in the processing of free oligosaccharides in the cytosol.</text>
</comment>
<dbReference type="AlphaFoldDB" id="A0A443QZS8"/>
<dbReference type="Gene3D" id="2.60.120.260">
    <property type="entry name" value="Galactose-binding domain-like"/>
    <property type="match status" value="1"/>
</dbReference>
<keyword evidence="4" id="KW-0963">Cytoplasm</keyword>
<evidence type="ECO:0000256" key="1">
    <source>
        <dbReference type="ARBA" id="ARBA00004514"/>
    </source>
</evidence>
<comment type="caution">
    <text evidence="11">The sequence shown here is derived from an EMBL/GenBank/DDBJ whole genome shotgun (WGS) entry which is preliminary data.</text>
</comment>
<evidence type="ECO:0000256" key="3">
    <source>
        <dbReference type="ARBA" id="ARBA00012566"/>
    </source>
</evidence>
<name>A0A443QZS8_9ACAR</name>
<organism evidence="11 12">
    <name type="scientific">Dinothrombium tinctorium</name>
    <dbReference type="NCBI Taxonomy" id="1965070"/>
    <lineage>
        <taxon>Eukaryota</taxon>
        <taxon>Metazoa</taxon>
        <taxon>Ecdysozoa</taxon>
        <taxon>Arthropoda</taxon>
        <taxon>Chelicerata</taxon>
        <taxon>Arachnida</taxon>
        <taxon>Acari</taxon>
        <taxon>Acariformes</taxon>
        <taxon>Trombidiformes</taxon>
        <taxon>Prostigmata</taxon>
        <taxon>Anystina</taxon>
        <taxon>Parasitengona</taxon>
        <taxon>Trombidioidea</taxon>
        <taxon>Trombidiidae</taxon>
        <taxon>Dinothrombium</taxon>
    </lineage>
</organism>
<dbReference type="GO" id="GO:0005829">
    <property type="term" value="C:cytosol"/>
    <property type="evidence" value="ECO:0007669"/>
    <property type="project" value="UniProtKB-SubCell"/>
</dbReference>
<feature type="domain" description="Cytosolic endo-beta-N-acetylglucosaminidase TIM barrel" evidence="10">
    <location>
        <begin position="69"/>
        <end position="345"/>
    </location>
</feature>
<evidence type="ECO:0000256" key="9">
    <source>
        <dbReference type="ARBA" id="ARBA00072457"/>
    </source>
</evidence>
<dbReference type="CDD" id="cd06547">
    <property type="entry name" value="GH85_ENGase"/>
    <property type="match status" value="1"/>
</dbReference>
<protein>
    <recommendedName>
        <fullName evidence="9">Cytosolic endo-beta-N-acetylglucosaminidase</fullName>
        <ecNumber evidence="3">3.2.1.96</ecNumber>
    </recommendedName>
</protein>
<comment type="catalytic activity">
    <reaction evidence="7">
        <text>an N(4)-(oligosaccharide-(1-&gt;3)-[oligosaccharide-(1-&gt;6)]-beta-D-Man-(1-&gt;4)-beta-D-GlcNAc-(1-&gt;4)-alpha-D-GlcNAc)-L-asparaginyl-[protein] + H2O = an oligosaccharide-(1-&gt;3)-[oligosaccharide-(1-&gt;6)]-beta-D-Man-(1-&gt;4)-D-GlcNAc + N(4)-(N-acetyl-beta-D-glucosaminyl)-L-asparaginyl-[protein]</text>
        <dbReference type="Rhea" id="RHEA:73067"/>
        <dbReference type="Rhea" id="RHEA-COMP:12603"/>
        <dbReference type="Rhea" id="RHEA-COMP:18176"/>
        <dbReference type="ChEBI" id="CHEBI:15377"/>
        <dbReference type="ChEBI" id="CHEBI:132248"/>
        <dbReference type="ChEBI" id="CHEBI:192714"/>
        <dbReference type="ChEBI" id="CHEBI:192715"/>
        <dbReference type="EC" id="3.2.1.96"/>
    </reaction>
</comment>
<dbReference type="EC" id="3.2.1.96" evidence="3"/>
<dbReference type="PANTHER" id="PTHR13246:SF1">
    <property type="entry name" value="CYTOSOLIC ENDO-BETA-N-ACETYLGLUCOSAMINIDASE"/>
    <property type="match status" value="1"/>
</dbReference>
<evidence type="ECO:0000256" key="2">
    <source>
        <dbReference type="ARBA" id="ARBA00007849"/>
    </source>
</evidence>
<proteinExistence type="inferred from homology"/>
<gene>
    <name evidence="11" type="ORF">B4U79_07979</name>
</gene>
<evidence type="ECO:0000256" key="5">
    <source>
        <dbReference type="ARBA" id="ARBA00022801"/>
    </source>
</evidence>
<dbReference type="FunFam" id="3.20.20.80:FF:000043">
    <property type="entry name" value="cytosolic endo-beta-N-acetylglucosaminidase"/>
    <property type="match status" value="1"/>
</dbReference>
<evidence type="ECO:0000313" key="11">
    <source>
        <dbReference type="EMBL" id="RWS08545.1"/>
    </source>
</evidence>
<keyword evidence="6" id="KW-0326">Glycosidase</keyword>
<sequence length="510" mass="58574">MDEHFLPSCLARKEHLDYECKPIYSLTQLLKWTPNETEKQLFNNVPDMKQSTALDGPKVLLCHDMKGGYLDDRFVKGCEDKDAFTFFHWSKIDHFVYFSHYLVTIPPITWTTAAHHNGVLVMGTFITEGDGGAEICKVLFSSEEVMHSAARRLVDVAMHYKFEGWLLNIENEILEEHVDLLIKFIRLLTNMMHENIKGSKVIWYDSVISSGKLKWQNELNSLNSCFFNECDGIFLNYCWKDEHLQRSLDFSKQKNRQYDVFVGVDVFGRGCYGGGGMNTNLAINKINQFDLSLAIFAFGWVHETLGKENFHENQQKFWSSLELKTRRLFCTLPFESNFCRGFGKFYFKNGLIVNDREWCNLSLQDTLVTNYGSYCIDDGFEGGGCLSISESYDPLLECQILVPANGCLIFILYKPLNQSICTNIVGKHDGSEKKLILYPLSLEKQNKLNFLQDYNIITEVGINGWNTATFWLKNEDIEVINGIYVTAGGKEESKTSLLLGKIKVTRSRHM</sequence>